<protein>
    <recommendedName>
        <fullName evidence="11">Allantoin permease</fullName>
    </recommendedName>
</protein>
<comment type="caution">
    <text evidence="8">The sequence shown here is derived from an EMBL/GenBank/DDBJ whole genome shotgun (WGS) entry which is preliminary data.</text>
</comment>
<comment type="subcellular location">
    <subcellularLocation>
        <location evidence="1">Membrane</location>
        <topology evidence="1">Multi-pass membrane protein</topology>
    </subcellularLocation>
</comment>
<dbReference type="PANTHER" id="PTHR30618">
    <property type="entry name" value="NCS1 FAMILY PURINE/PYRIMIDINE TRANSPORTER"/>
    <property type="match status" value="1"/>
</dbReference>
<evidence type="ECO:0000313" key="8">
    <source>
        <dbReference type="EMBL" id="PEG53249.1"/>
    </source>
</evidence>
<organism evidence="8 10">
    <name type="scientific">Mycolicibacterium diernhoferi</name>
    <dbReference type="NCBI Taxonomy" id="1801"/>
    <lineage>
        <taxon>Bacteria</taxon>
        <taxon>Bacillati</taxon>
        <taxon>Actinomycetota</taxon>
        <taxon>Actinomycetes</taxon>
        <taxon>Mycobacteriales</taxon>
        <taxon>Mycobacteriaceae</taxon>
        <taxon>Mycolicibacterium</taxon>
    </lineage>
</organism>
<evidence type="ECO:0000256" key="4">
    <source>
        <dbReference type="ARBA" id="ARBA00022989"/>
    </source>
</evidence>
<feature type="transmembrane region" description="Helical" evidence="6">
    <location>
        <begin position="359"/>
        <end position="383"/>
    </location>
</feature>
<dbReference type="Proteomes" id="UP000191039">
    <property type="component" value="Unassembled WGS sequence"/>
</dbReference>
<feature type="transmembrane region" description="Helical" evidence="6">
    <location>
        <begin position="148"/>
        <end position="168"/>
    </location>
</feature>
<evidence type="ECO:0000256" key="1">
    <source>
        <dbReference type="ARBA" id="ARBA00004141"/>
    </source>
</evidence>
<sequence>MSKDGASTATGADFHEHALMGRIPVLSGDRIYNKWYTWVLQAFLYGAATWSLLAGGYLGSILPPLQGFAAFILGQTISLVLGALFTGVISSRFGVDLTDASRTVLGPRGSQFVRFLVFAGMTVTTLILVSLMAAAFGQFAEVTLGMSSGAFVGAVCATVALIFCVVIAKIGPSILERVANWIIFPLFMILLIALAWALISRYGFVDLWALRPDPELTIPGAYIRAVEFGLATGFGYWITTGAMFRLVSSPRLAIHGSTIAWSYLILPINAVGIFAALAVGTADPTLWMYDLMGPVGGALAMIFIVVANITALIVMIYVATVAARQSQGMMKIPSWVIMCVIAAPAVVATFFAHEVLASYAIIVAGLALPVAPLVAVLTVDFFILRRSQIDIRHVFTAKQGTKYWYWGGVNLAAMAAVAAGIATYLWMYNPLTGEAGVGAFEYLTATIPTMVVSAVVYWALSVFYVIPQGLGGYPGAKAPKHAEVETHEISL</sequence>
<dbReference type="InterPro" id="IPR001248">
    <property type="entry name" value="Pur-cyt_permease"/>
</dbReference>
<feature type="transmembrane region" description="Helical" evidence="6">
    <location>
        <begin position="335"/>
        <end position="353"/>
    </location>
</feature>
<dbReference type="Gene3D" id="1.10.4160.10">
    <property type="entry name" value="Hydantoin permease"/>
    <property type="match status" value="1"/>
</dbReference>
<feature type="transmembrane region" description="Helical" evidence="6">
    <location>
        <begin position="42"/>
        <end position="62"/>
    </location>
</feature>
<dbReference type="Pfam" id="PF02133">
    <property type="entry name" value="Transp_cyt_pur"/>
    <property type="match status" value="1"/>
</dbReference>
<dbReference type="Proteomes" id="UP000220340">
    <property type="component" value="Unassembled WGS sequence"/>
</dbReference>
<evidence type="ECO:0000313" key="7">
    <source>
        <dbReference type="EMBL" id="OPE53822.1"/>
    </source>
</evidence>
<dbReference type="GO" id="GO:0015205">
    <property type="term" value="F:nucleobase transmembrane transporter activity"/>
    <property type="evidence" value="ECO:0007669"/>
    <property type="project" value="TreeGrafter"/>
</dbReference>
<reference evidence="7 9" key="1">
    <citation type="submission" date="2016-09" db="EMBL/GenBank/DDBJ databases">
        <title>genome sequences of unsequenced Mycobacteria.</title>
        <authorList>
            <person name="Greninger A.L."/>
            <person name="Jerome K.R."/>
            <person name="Mcnair B."/>
            <person name="Wallis C."/>
            <person name="Fang F."/>
        </authorList>
    </citation>
    <scope>NUCLEOTIDE SEQUENCE [LARGE SCALE GENOMIC DNA]</scope>
    <source>
        <strain evidence="7 9">BM1</strain>
    </source>
</reference>
<gene>
    <name evidence="7" type="ORF">BV510_13515</name>
    <name evidence="8" type="ORF">CRI78_16650</name>
</gene>
<evidence type="ECO:0000313" key="9">
    <source>
        <dbReference type="Proteomes" id="UP000191039"/>
    </source>
</evidence>
<evidence type="ECO:0000256" key="6">
    <source>
        <dbReference type="SAM" id="Phobius"/>
    </source>
</evidence>
<feature type="transmembrane region" description="Helical" evidence="6">
    <location>
        <begin position="222"/>
        <end position="247"/>
    </location>
</feature>
<evidence type="ECO:0000313" key="10">
    <source>
        <dbReference type="Proteomes" id="UP000220340"/>
    </source>
</evidence>
<dbReference type="PANTHER" id="PTHR30618:SF0">
    <property type="entry name" value="PURINE-URACIL PERMEASE NCS1"/>
    <property type="match status" value="1"/>
</dbReference>
<evidence type="ECO:0000256" key="5">
    <source>
        <dbReference type="ARBA" id="ARBA00023136"/>
    </source>
</evidence>
<dbReference type="GO" id="GO:0005886">
    <property type="term" value="C:plasma membrane"/>
    <property type="evidence" value="ECO:0007669"/>
    <property type="project" value="TreeGrafter"/>
</dbReference>
<dbReference type="RefSeq" id="WP_073856232.1">
    <property type="nucleotide sequence ID" value="NZ_BAAATC010000020.1"/>
</dbReference>
<accession>A0A1Q4HE95</accession>
<dbReference type="InterPro" id="IPR045225">
    <property type="entry name" value="Uracil/uridine/allantoin_perm"/>
</dbReference>
<evidence type="ECO:0000256" key="3">
    <source>
        <dbReference type="ARBA" id="ARBA00022692"/>
    </source>
</evidence>
<proteinExistence type="inferred from homology"/>
<keyword evidence="5 6" id="KW-0472">Membrane</keyword>
<dbReference type="EMBL" id="MIJD01000127">
    <property type="protein sequence ID" value="OPE53822.1"/>
    <property type="molecule type" value="Genomic_DNA"/>
</dbReference>
<feature type="transmembrane region" description="Helical" evidence="6">
    <location>
        <begin position="180"/>
        <end position="202"/>
    </location>
</feature>
<comment type="similarity">
    <text evidence="2">Belongs to the purine-cytosine permease (2.A.39) family.</text>
</comment>
<keyword evidence="4 6" id="KW-1133">Transmembrane helix</keyword>
<feature type="transmembrane region" description="Helical" evidence="6">
    <location>
        <begin position="403"/>
        <end position="427"/>
    </location>
</feature>
<evidence type="ECO:0000256" key="2">
    <source>
        <dbReference type="ARBA" id="ARBA00008974"/>
    </source>
</evidence>
<name>A0A1Q4HE95_9MYCO</name>
<keyword evidence="10" id="KW-1185">Reference proteome</keyword>
<reference evidence="8 10" key="2">
    <citation type="submission" date="2017-10" db="EMBL/GenBank/DDBJ databases">
        <title>The new phylogeny of genus Mycobacterium.</title>
        <authorList>
            <person name="Tortoli E."/>
            <person name="Trovato A."/>
            <person name="Cirillo D.M."/>
        </authorList>
    </citation>
    <scope>NUCLEOTIDE SEQUENCE [LARGE SCALE GENOMIC DNA]</scope>
    <source>
        <strain evidence="8 10">IP141170001</strain>
    </source>
</reference>
<dbReference type="EMBL" id="PDCR01000021">
    <property type="protein sequence ID" value="PEG53249.1"/>
    <property type="molecule type" value="Genomic_DNA"/>
</dbReference>
<evidence type="ECO:0008006" key="11">
    <source>
        <dbReference type="Google" id="ProtNLM"/>
    </source>
</evidence>
<feature type="transmembrane region" description="Helical" evidence="6">
    <location>
        <begin position="447"/>
        <end position="466"/>
    </location>
</feature>
<dbReference type="AlphaFoldDB" id="A0A1Q4HE95"/>
<feature type="transmembrane region" description="Helical" evidence="6">
    <location>
        <begin position="299"/>
        <end position="323"/>
    </location>
</feature>
<dbReference type="STRING" id="1801.BRW64_10680"/>
<feature type="transmembrane region" description="Helical" evidence="6">
    <location>
        <begin position="112"/>
        <end position="136"/>
    </location>
</feature>
<feature type="transmembrane region" description="Helical" evidence="6">
    <location>
        <begin position="68"/>
        <end position="91"/>
    </location>
</feature>
<feature type="transmembrane region" description="Helical" evidence="6">
    <location>
        <begin position="259"/>
        <end position="279"/>
    </location>
</feature>
<dbReference type="OrthoDB" id="6083029at2"/>
<keyword evidence="3 6" id="KW-0812">Transmembrane</keyword>